<dbReference type="RefSeq" id="WP_263123142.1">
    <property type="nucleotide sequence ID" value="NZ_CP106753.1"/>
</dbReference>
<accession>A0ABY6DHP2</accession>
<evidence type="ECO:0000313" key="1">
    <source>
        <dbReference type="EMBL" id="UXY13864.1"/>
    </source>
</evidence>
<sequence>MSNVYIPAGSRIFMQSAIGAAQTITGISAAKPPVVTHSGTDPANGDYVVLTNVFGMGQFEDALTKVANVNAAANTFEMLDQDATGYPAFVSGQFQVVTLGTEISTASGFMMDGGEQQFAEYNLLWDKMTRRIPSTQSPVDTRIPCIWDPFDPSSQALRNAGDTGRKLAFKILLPSGLEILFSGYVGASGLPSAQNINEVMQTTASISMASKPRYIKPV</sequence>
<dbReference type="Pfam" id="PF08813">
    <property type="entry name" value="Phage_tail_3"/>
    <property type="match status" value="1"/>
</dbReference>
<proteinExistence type="predicted"/>
<dbReference type="Gene3D" id="4.10.410.40">
    <property type="match status" value="1"/>
</dbReference>
<organism evidence="1 2">
    <name type="scientific">Chitiniphilus purpureus</name>
    <dbReference type="NCBI Taxonomy" id="2981137"/>
    <lineage>
        <taxon>Bacteria</taxon>
        <taxon>Pseudomonadati</taxon>
        <taxon>Pseudomonadota</taxon>
        <taxon>Betaproteobacteria</taxon>
        <taxon>Neisseriales</taxon>
        <taxon>Chitinibacteraceae</taxon>
        <taxon>Chitiniphilus</taxon>
    </lineage>
</organism>
<dbReference type="Proteomes" id="UP001061302">
    <property type="component" value="Chromosome"/>
</dbReference>
<name>A0ABY6DHP2_9NEIS</name>
<protein>
    <submittedName>
        <fullName evidence="1">Phage tail protein</fullName>
    </submittedName>
</protein>
<dbReference type="InterPro" id="IPR014918">
    <property type="entry name" value="Phage_tail_3"/>
</dbReference>
<reference evidence="1" key="1">
    <citation type="submission" date="2022-10" db="EMBL/GenBank/DDBJ databases">
        <title>Chitiniphilus purpureus sp. nov., a novel chitin-degrading bacterium isolated from crawfish pond sediment.</title>
        <authorList>
            <person name="Li K."/>
        </authorList>
    </citation>
    <scope>NUCLEOTIDE SEQUENCE</scope>
    <source>
        <strain evidence="1">CD1</strain>
    </source>
</reference>
<keyword evidence="2" id="KW-1185">Reference proteome</keyword>
<dbReference type="EMBL" id="CP106753">
    <property type="protein sequence ID" value="UXY13864.1"/>
    <property type="molecule type" value="Genomic_DNA"/>
</dbReference>
<evidence type="ECO:0000313" key="2">
    <source>
        <dbReference type="Proteomes" id="UP001061302"/>
    </source>
</evidence>
<gene>
    <name evidence="1" type="ORF">N8I74_11075</name>
</gene>